<dbReference type="EMBL" id="CVRI01000055">
    <property type="protein sequence ID" value="CRL01060.1"/>
    <property type="molecule type" value="Genomic_DNA"/>
</dbReference>
<name>A0A1J1INC8_9DIPT</name>
<sequence>MLFDVKLKENGKILQQLQANIANGKEIKGASKNQIASIAFLSSVHTAFVQENCGKIGFLVWNLGSPQHV</sequence>
<dbReference type="AlphaFoldDB" id="A0A1J1INC8"/>
<dbReference type="Proteomes" id="UP000183832">
    <property type="component" value="Unassembled WGS sequence"/>
</dbReference>
<organism evidence="1 2">
    <name type="scientific">Clunio marinus</name>
    <dbReference type="NCBI Taxonomy" id="568069"/>
    <lineage>
        <taxon>Eukaryota</taxon>
        <taxon>Metazoa</taxon>
        <taxon>Ecdysozoa</taxon>
        <taxon>Arthropoda</taxon>
        <taxon>Hexapoda</taxon>
        <taxon>Insecta</taxon>
        <taxon>Pterygota</taxon>
        <taxon>Neoptera</taxon>
        <taxon>Endopterygota</taxon>
        <taxon>Diptera</taxon>
        <taxon>Nematocera</taxon>
        <taxon>Chironomoidea</taxon>
        <taxon>Chironomidae</taxon>
        <taxon>Clunio</taxon>
    </lineage>
</organism>
<reference evidence="1 2" key="1">
    <citation type="submission" date="2015-04" db="EMBL/GenBank/DDBJ databases">
        <authorList>
            <person name="Syromyatnikov M.Y."/>
            <person name="Popov V.N."/>
        </authorList>
    </citation>
    <scope>NUCLEOTIDE SEQUENCE [LARGE SCALE GENOMIC DNA]</scope>
</reference>
<accession>A0A1J1INC8</accession>
<evidence type="ECO:0000313" key="1">
    <source>
        <dbReference type="EMBL" id="CRL01060.1"/>
    </source>
</evidence>
<proteinExistence type="predicted"/>
<keyword evidence="2" id="KW-1185">Reference proteome</keyword>
<evidence type="ECO:0000313" key="2">
    <source>
        <dbReference type="Proteomes" id="UP000183832"/>
    </source>
</evidence>
<protein>
    <submittedName>
        <fullName evidence="1">CLUMA_CG014628, isoform A</fullName>
    </submittedName>
</protein>
<gene>
    <name evidence="1" type="ORF">CLUMA_CG014628</name>
</gene>